<dbReference type="SUPFAM" id="SSF52540">
    <property type="entry name" value="P-loop containing nucleoside triphosphate hydrolases"/>
    <property type="match status" value="1"/>
</dbReference>
<evidence type="ECO:0000256" key="6">
    <source>
        <dbReference type="ARBA" id="ARBA00022723"/>
    </source>
</evidence>
<name>A0AAU7D119_9BACT</name>
<protein>
    <recommendedName>
        <fullName evidence="3">tRNA threonylcarbamoyladenosine biosynthesis protein TsaE</fullName>
    </recommendedName>
    <alternativeName>
        <fullName evidence="10">t(6)A37 threonylcarbamoyladenosine biosynthesis protein TsaE</fullName>
    </alternativeName>
</protein>
<dbReference type="RefSeq" id="WP_348268524.1">
    <property type="nucleotide sequence ID" value="NZ_CP121194.1"/>
</dbReference>
<dbReference type="PANTHER" id="PTHR33540">
    <property type="entry name" value="TRNA THREONYLCARBAMOYLADENOSINE BIOSYNTHESIS PROTEIN TSAE"/>
    <property type="match status" value="1"/>
</dbReference>
<evidence type="ECO:0000256" key="9">
    <source>
        <dbReference type="ARBA" id="ARBA00022842"/>
    </source>
</evidence>
<comment type="subcellular location">
    <subcellularLocation>
        <location evidence="1">Cytoplasm</location>
    </subcellularLocation>
</comment>
<organism evidence="11">
    <name type="scientific">Edaphobacter paludis</name>
    <dbReference type="NCBI Taxonomy" id="3035702"/>
    <lineage>
        <taxon>Bacteria</taxon>
        <taxon>Pseudomonadati</taxon>
        <taxon>Acidobacteriota</taxon>
        <taxon>Terriglobia</taxon>
        <taxon>Terriglobales</taxon>
        <taxon>Acidobacteriaceae</taxon>
        <taxon>Edaphobacter</taxon>
    </lineage>
</organism>
<keyword evidence="8" id="KW-0067">ATP-binding</keyword>
<comment type="similarity">
    <text evidence="2">Belongs to the TsaE family.</text>
</comment>
<keyword evidence="7" id="KW-0547">Nucleotide-binding</keyword>
<accession>A0AAU7D119</accession>
<dbReference type="EMBL" id="CP121194">
    <property type="protein sequence ID" value="XBH11036.1"/>
    <property type="molecule type" value="Genomic_DNA"/>
</dbReference>
<keyword evidence="6" id="KW-0479">Metal-binding</keyword>
<keyword evidence="5" id="KW-0819">tRNA processing</keyword>
<dbReference type="InterPro" id="IPR027417">
    <property type="entry name" value="P-loop_NTPase"/>
</dbReference>
<evidence type="ECO:0000313" key="11">
    <source>
        <dbReference type="EMBL" id="XBH11036.1"/>
    </source>
</evidence>
<evidence type="ECO:0000256" key="3">
    <source>
        <dbReference type="ARBA" id="ARBA00019010"/>
    </source>
</evidence>
<reference evidence="11" key="1">
    <citation type="submission" date="2023-03" db="EMBL/GenBank/DDBJ databases">
        <title>Edaphobacter sp.</title>
        <authorList>
            <person name="Huber K.J."/>
            <person name="Papendorf J."/>
            <person name="Pilke C."/>
            <person name="Bunk B."/>
            <person name="Sproeer C."/>
            <person name="Pester M."/>
        </authorList>
    </citation>
    <scope>NUCLEOTIDE SEQUENCE</scope>
    <source>
        <strain evidence="11">DSM 109919</strain>
        <strain evidence="12">DSM 109920</strain>
    </source>
</reference>
<keyword evidence="4" id="KW-0963">Cytoplasm</keyword>
<dbReference type="PANTHER" id="PTHR33540:SF2">
    <property type="entry name" value="TRNA THREONYLCARBAMOYLADENOSINE BIOSYNTHESIS PROTEIN TSAE"/>
    <property type="match status" value="1"/>
</dbReference>
<sequence length="152" mass="16941">MNTTKEKLREKRFRTRSVAGTLALGETLAEMLRPPKLVILRGEVGAGKTTLVKGIAAALGAAYEEDVTSPTFTLVHEYDGPKVHLFHLDLYRLETEEQIAVLGLEEMIAEPNALVLVEWGERFESVVKLADGEIAMEHGEGDERGLIVRWRE</sequence>
<dbReference type="EMBL" id="CP121195">
    <property type="protein sequence ID" value="XBH14465.1"/>
    <property type="molecule type" value="Genomic_DNA"/>
</dbReference>
<evidence type="ECO:0000256" key="8">
    <source>
        <dbReference type="ARBA" id="ARBA00022840"/>
    </source>
</evidence>
<dbReference type="AlphaFoldDB" id="A0AAU7D119"/>
<accession>A0AAU7DBJ4</accession>
<evidence type="ECO:0000256" key="10">
    <source>
        <dbReference type="ARBA" id="ARBA00032441"/>
    </source>
</evidence>
<evidence type="ECO:0000256" key="4">
    <source>
        <dbReference type="ARBA" id="ARBA00022490"/>
    </source>
</evidence>
<evidence type="ECO:0000256" key="5">
    <source>
        <dbReference type="ARBA" id="ARBA00022694"/>
    </source>
</evidence>
<evidence type="ECO:0000256" key="7">
    <source>
        <dbReference type="ARBA" id="ARBA00022741"/>
    </source>
</evidence>
<dbReference type="InterPro" id="IPR003442">
    <property type="entry name" value="T6A_TsaE"/>
</dbReference>
<evidence type="ECO:0000313" key="12">
    <source>
        <dbReference type="EMBL" id="XBH14465.1"/>
    </source>
</evidence>
<dbReference type="GO" id="GO:0002949">
    <property type="term" value="P:tRNA threonylcarbamoyladenosine modification"/>
    <property type="evidence" value="ECO:0007669"/>
    <property type="project" value="InterPro"/>
</dbReference>
<gene>
    <name evidence="11" type="primary">tsaE</name>
    <name evidence="11" type="ORF">P4G45_04735</name>
    <name evidence="12" type="ORF">P8936_04700</name>
</gene>
<keyword evidence="9" id="KW-0460">Magnesium</keyword>
<dbReference type="GO" id="GO:0005524">
    <property type="term" value="F:ATP binding"/>
    <property type="evidence" value="ECO:0007669"/>
    <property type="project" value="UniProtKB-KW"/>
</dbReference>
<dbReference type="Gene3D" id="3.40.50.300">
    <property type="entry name" value="P-loop containing nucleotide triphosphate hydrolases"/>
    <property type="match status" value="1"/>
</dbReference>
<dbReference type="KEGG" id="epl:P4G45_04735"/>
<evidence type="ECO:0000256" key="1">
    <source>
        <dbReference type="ARBA" id="ARBA00004496"/>
    </source>
</evidence>
<dbReference type="Pfam" id="PF02367">
    <property type="entry name" value="TsaE"/>
    <property type="match status" value="1"/>
</dbReference>
<dbReference type="NCBIfam" id="TIGR00150">
    <property type="entry name" value="T6A_YjeE"/>
    <property type="match status" value="1"/>
</dbReference>
<dbReference type="GO" id="GO:0005737">
    <property type="term" value="C:cytoplasm"/>
    <property type="evidence" value="ECO:0007669"/>
    <property type="project" value="UniProtKB-SubCell"/>
</dbReference>
<dbReference type="GO" id="GO:0046872">
    <property type="term" value="F:metal ion binding"/>
    <property type="evidence" value="ECO:0007669"/>
    <property type="project" value="UniProtKB-KW"/>
</dbReference>
<proteinExistence type="inferred from homology"/>
<evidence type="ECO:0000256" key="2">
    <source>
        <dbReference type="ARBA" id="ARBA00007599"/>
    </source>
</evidence>